<accession>A0A1G1XV10</accession>
<proteinExistence type="predicted"/>
<evidence type="ECO:0000313" key="1">
    <source>
        <dbReference type="EMBL" id="OGY43909.1"/>
    </source>
</evidence>
<dbReference type="AlphaFoldDB" id="A0A1G1XV10"/>
<name>A0A1G1XV10_9BACT</name>
<evidence type="ECO:0000313" key="2">
    <source>
        <dbReference type="Proteomes" id="UP000178930"/>
    </source>
</evidence>
<comment type="caution">
    <text evidence="1">The sequence shown here is derived from an EMBL/GenBank/DDBJ whole genome shotgun (WGS) entry which is preliminary data.</text>
</comment>
<gene>
    <name evidence="1" type="ORF">A2729_01140</name>
</gene>
<dbReference type="EMBL" id="MHIB01000027">
    <property type="protein sequence ID" value="OGY43909.1"/>
    <property type="molecule type" value="Genomic_DNA"/>
</dbReference>
<dbReference type="STRING" id="1797532.A2729_01140"/>
<reference evidence="1 2" key="1">
    <citation type="journal article" date="2016" name="Nat. Commun.">
        <title>Thousands of microbial genomes shed light on interconnected biogeochemical processes in an aquifer system.</title>
        <authorList>
            <person name="Anantharaman K."/>
            <person name="Brown C.T."/>
            <person name="Hug L.A."/>
            <person name="Sharon I."/>
            <person name="Castelle C.J."/>
            <person name="Probst A.J."/>
            <person name="Thomas B.C."/>
            <person name="Singh A."/>
            <person name="Wilkins M.J."/>
            <person name="Karaoz U."/>
            <person name="Brodie E.L."/>
            <person name="Williams K.H."/>
            <person name="Hubbard S.S."/>
            <person name="Banfield J.F."/>
        </authorList>
    </citation>
    <scope>NUCLEOTIDE SEQUENCE [LARGE SCALE GENOMIC DNA]</scope>
</reference>
<organism evidence="1 2">
    <name type="scientific">Candidatus Buchananbacteria bacterium RIFCSPHIGHO2_01_FULL_39_14</name>
    <dbReference type="NCBI Taxonomy" id="1797532"/>
    <lineage>
        <taxon>Bacteria</taxon>
        <taxon>Candidatus Buchananiibacteriota</taxon>
    </lineage>
</organism>
<dbReference type="Proteomes" id="UP000178930">
    <property type="component" value="Unassembled WGS sequence"/>
</dbReference>
<protein>
    <submittedName>
        <fullName evidence="1">Uncharacterized protein</fullName>
    </submittedName>
</protein>
<sequence>MSDEPSEHRLDFLVQNEGIAKGWKVILTNQCLQYHINKYGKNRPELLNNNFIDKDIQEAIENPDYVYPSIKKVFGRIKKRKTIVFYKEKVNRTFILNGKEMKYFVKIVIRRKRGKILDIVTALITPNINEGKLCQPLTKI</sequence>